<dbReference type="RefSeq" id="WP_345469854.1">
    <property type="nucleotide sequence ID" value="NZ_BAABHF010000038.1"/>
</dbReference>
<evidence type="ECO:0000256" key="1">
    <source>
        <dbReference type="SAM" id="MobiDB-lite"/>
    </source>
</evidence>
<evidence type="ECO:0000313" key="2">
    <source>
        <dbReference type="EMBL" id="GAA4505842.1"/>
    </source>
</evidence>
<gene>
    <name evidence="2" type="ORF">GCM10023191_062140</name>
</gene>
<dbReference type="InterPro" id="IPR025680">
    <property type="entry name" value="DddI"/>
</dbReference>
<feature type="compositionally biased region" description="Basic and acidic residues" evidence="1">
    <location>
        <begin position="116"/>
        <end position="130"/>
    </location>
</feature>
<reference evidence="3" key="1">
    <citation type="journal article" date="2019" name="Int. J. Syst. Evol. Microbiol.">
        <title>The Global Catalogue of Microorganisms (GCM) 10K type strain sequencing project: providing services to taxonomists for standard genome sequencing and annotation.</title>
        <authorList>
            <consortium name="The Broad Institute Genomics Platform"/>
            <consortium name="The Broad Institute Genome Sequencing Center for Infectious Disease"/>
            <person name="Wu L."/>
            <person name="Ma J."/>
        </authorList>
    </citation>
    <scope>NUCLEOTIDE SEQUENCE [LARGE SCALE GENOMIC DNA]</scope>
    <source>
        <strain evidence="3">JCM 17933</strain>
    </source>
</reference>
<name>A0ABP8QM28_9ACTN</name>
<organism evidence="2 3">
    <name type="scientific">Actinoallomurus oryzae</name>
    <dbReference type="NCBI Taxonomy" id="502180"/>
    <lineage>
        <taxon>Bacteria</taxon>
        <taxon>Bacillati</taxon>
        <taxon>Actinomycetota</taxon>
        <taxon>Actinomycetes</taxon>
        <taxon>Streptosporangiales</taxon>
        <taxon>Thermomonosporaceae</taxon>
        <taxon>Actinoallomurus</taxon>
    </lineage>
</organism>
<proteinExistence type="predicted"/>
<comment type="caution">
    <text evidence="2">The sequence shown here is derived from an EMBL/GenBank/DDBJ whole genome shotgun (WGS) entry which is preliminary data.</text>
</comment>
<protein>
    <submittedName>
        <fullName evidence="2">Uncharacterized protein</fullName>
    </submittedName>
</protein>
<sequence>MSITGEVRQQVVGVMELSAQARESVEEAGELVDAAARRLTAVLAASRDPQAEQAVRSLLLAQERLAEIAGLFGWVAGELPVFLNRLGQAPSAAAGDGPAVTTSHRRGGEKGTAVSRPERPEQPEAPEERPYMGWWGTRSREVADAGTAESVIGEAADRLLTDGPRGVAIRFGRGEREQAPLRIYIDTSAGRAAVSWQGSAGVESGVDPDEPLVVEEHPKRPPVTIPPERARVTPATAIRAAREYVETGRRPTCLSWNADPPPSRVEEIRTGRLAR</sequence>
<dbReference type="EMBL" id="BAABHF010000038">
    <property type="protein sequence ID" value="GAA4505842.1"/>
    <property type="molecule type" value="Genomic_DNA"/>
</dbReference>
<feature type="region of interest" description="Disordered" evidence="1">
    <location>
        <begin position="91"/>
        <end position="131"/>
    </location>
</feature>
<evidence type="ECO:0000313" key="3">
    <source>
        <dbReference type="Proteomes" id="UP001500503"/>
    </source>
</evidence>
<accession>A0ABP8QM28</accession>
<dbReference type="Proteomes" id="UP001500503">
    <property type="component" value="Unassembled WGS sequence"/>
</dbReference>
<keyword evidence="3" id="KW-1185">Reference proteome</keyword>
<feature type="region of interest" description="Disordered" evidence="1">
    <location>
        <begin position="251"/>
        <end position="275"/>
    </location>
</feature>
<feature type="compositionally biased region" description="Basic and acidic residues" evidence="1">
    <location>
        <begin position="264"/>
        <end position="275"/>
    </location>
</feature>
<dbReference type="Pfam" id="PF14430">
    <property type="entry name" value="Imm1"/>
    <property type="match status" value="1"/>
</dbReference>